<keyword evidence="11" id="KW-0010">Activator</keyword>
<evidence type="ECO:0000256" key="3">
    <source>
        <dbReference type="ARBA" id="ARBA00022490"/>
    </source>
</evidence>
<protein>
    <recommendedName>
        <fullName evidence="2">DNA-binding transcriptional regulator NtrC</fullName>
    </recommendedName>
    <alternativeName>
        <fullName evidence="14">Nitrogen regulation protein NR(I)</fullName>
    </alternativeName>
    <alternativeName>
        <fullName evidence="15">Nitrogen regulator I</fullName>
    </alternativeName>
</protein>
<evidence type="ECO:0000256" key="13">
    <source>
        <dbReference type="ARBA" id="ARBA00023231"/>
    </source>
</evidence>
<evidence type="ECO:0000259" key="17">
    <source>
        <dbReference type="PROSITE" id="PS50045"/>
    </source>
</evidence>
<dbReference type="InterPro" id="IPR011006">
    <property type="entry name" value="CheY-like_superfamily"/>
</dbReference>
<evidence type="ECO:0000313" key="20">
    <source>
        <dbReference type="Proteomes" id="UP001162891"/>
    </source>
</evidence>
<evidence type="ECO:0000256" key="2">
    <source>
        <dbReference type="ARBA" id="ARBA00019059"/>
    </source>
</evidence>
<evidence type="ECO:0000256" key="1">
    <source>
        <dbReference type="ARBA" id="ARBA00004496"/>
    </source>
</evidence>
<evidence type="ECO:0000256" key="14">
    <source>
        <dbReference type="ARBA" id="ARBA00029881"/>
    </source>
</evidence>
<dbReference type="CDD" id="cd00009">
    <property type="entry name" value="AAA"/>
    <property type="match status" value="1"/>
</dbReference>
<dbReference type="PROSITE" id="PS00676">
    <property type="entry name" value="SIGMA54_INTERACT_2"/>
    <property type="match status" value="1"/>
</dbReference>
<dbReference type="Gene3D" id="3.40.50.300">
    <property type="entry name" value="P-loop containing nucleotide triphosphate hydrolases"/>
    <property type="match status" value="1"/>
</dbReference>
<dbReference type="PROSITE" id="PS50110">
    <property type="entry name" value="RESPONSE_REGULATORY"/>
    <property type="match status" value="1"/>
</dbReference>
<evidence type="ECO:0000259" key="18">
    <source>
        <dbReference type="PROSITE" id="PS50110"/>
    </source>
</evidence>
<feature type="domain" description="Response regulatory" evidence="18">
    <location>
        <begin position="7"/>
        <end position="121"/>
    </location>
</feature>
<dbReference type="InterPro" id="IPR003593">
    <property type="entry name" value="AAA+_ATPase"/>
</dbReference>
<evidence type="ECO:0000256" key="11">
    <source>
        <dbReference type="ARBA" id="ARBA00023159"/>
    </source>
</evidence>
<feature type="modified residue" description="4-aspartylphosphate" evidence="16">
    <location>
        <position position="56"/>
    </location>
</feature>
<dbReference type="Pfam" id="PF00072">
    <property type="entry name" value="Response_reg"/>
    <property type="match status" value="1"/>
</dbReference>
<keyword evidence="12" id="KW-0804">Transcription</keyword>
<dbReference type="InterPro" id="IPR009057">
    <property type="entry name" value="Homeodomain-like_sf"/>
</dbReference>
<dbReference type="InterPro" id="IPR001789">
    <property type="entry name" value="Sig_transdc_resp-reg_receiver"/>
</dbReference>
<dbReference type="Gene3D" id="3.40.50.2300">
    <property type="match status" value="1"/>
</dbReference>
<dbReference type="EMBL" id="AP025591">
    <property type="protein sequence ID" value="BDG06638.1"/>
    <property type="molecule type" value="Genomic_DNA"/>
</dbReference>
<dbReference type="SUPFAM" id="SSF46689">
    <property type="entry name" value="Homeodomain-like"/>
    <property type="match status" value="1"/>
</dbReference>
<evidence type="ECO:0000256" key="8">
    <source>
        <dbReference type="ARBA" id="ARBA00023012"/>
    </source>
</evidence>
<dbReference type="Pfam" id="PF00158">
    <property type="entry name" value="Sigma54_activat"/>
    <property type="match status" value="1"/>
</dbReference>
<dbReference type="SMART" id="SM00448">
    <property type="entry name" value="REC"/>
    <property type="match status" value="1"/>
</dbReference>
<keyword evidence="4" id="KW-0678">Repressor</keyword>
<keyword evidence="7" id="KW-0067">ATP-binding</keyword>
<proteinExistence type="predicted"/>
<sequence length="451" mass="48483">MPQPPFRILVVDDDPASRALLARILSSRGHAVEALADGKDALAALERGPADLVVSDIRMAEVGGYELAEAMREKVPETPIILVTAFGNIEGAVEAIRRGAFDYISKPYDVDAIAVVVDRALRQRALVLENRALRRQVRDKYRLENVVGRSEAMLEVYKTAARVAASSATVLILGESGTGKELVARAIHTASSRAAGPFVPVDCGAIAEGVLESELFGHARGAFTGAQAARRGLFEEASGGTLFLDEIGDIGPGLQARLLRALQEGEIRPVGTNEPVTVDVRVVAATNKDLALAVKDGKFREDLYYRLNVVTIRIPPLRDRREDILLLAEHFAAKHGRPEAAITPAARDLLVAYAWPGNVRELENVVARALALNPSGMIVPEDLPDAIRPAGAPPVPPPGTGERPTLAEVERRYAAQVLAEQGGNKTRAAEVLGIDRKTLYRILGEKDEGRA</sequence>
<evidence type="ECO:0000256" key="15">
    <source>
        <dbReference type="ARBA" id="ARBA00031910"/>
    </source>
</evidence>
<dbReference type="PANTHER" id="PTHR32071">
    <property type="entry name" value="TRANSCRIPTIONAL REGULATORY PROTEIN"/>
    <property type="match status" value="1"/>
</dbReference>
<evidence type="ECO:0000256" key="9">
    <source>
        <dbReference type="ARBA" id="ARBA00023015"/>
    </source>
</evidence>
<keyword evidence="5 16" id="KW-0597">Phosphoprotein</keyword>
<reference evidence="20" key="1">
    <citation type="journal article" date="2022" name="Int. J. Syst. Evol. Microbiol.">
        <title>Anaeromyxobacter oryzae sp. nov., Anaeromyxobacter diazotrophicus sp. nov. and Anaeromyxobacter paludicola sp. nov., isolated from paddy soils.</title>
        <authorList>
            <person name="Itoh H."/>
            <person name="Xu Z."/>
            <person name="Mise K."/>
            <person name="Masuda Y."/>
            <person name="Ushijima N."/>
            <person name="Hayakawa C."/>
            <person name="Shiratori Y."/>
            <person name="Senoo K."/>
        </authorList>
    </citation>
    <scope>NUCLEOTIDE SEQUENCE [LARGE SCALE GENOMIC DNA]</scope>
    <source>
        <strain evidence="20">Red232</strain>
    </source>
</reference>
<dbReference type="Gene3D" id="1.10.8.60">
    <property type="match status" value="1"/>
</dbReference>
<dbReference type="InterPro" id="IPR025944">
    <property type="entry name" value="Sigma_54_int_dom_CS"/>
</dbReference>
<dbReference type="InterPro" id="IPR025943">
    <property type="entry name" value="Sigma_54_int_dom_ATP-bd_2"/>
</dbReference>
<evidence type="ECO:0000256" key="6">
    <source>
        <dbReference type="ARBA" id="ARBA00022741"/>
    </source>
</evidence>
<evidence type="ECO:0000256" key="10">
    <source>
        <dbReference type="ARBA" id="ARBA00023125"/>
    </source>
</evidence>
<evidence type="ECO:0000256" key="7">
    <source>
        <dbReference type="ARBA" id="ARBA00022840"/>
    </source>
</evidence>
<dbReference type="RefSeq" id="WP_248357085.1">
    <property type="nucleotide sequence ID" value="NZ_AP025591.1"/>
</dbReference>
<dbReference type="InterPro" id="IPR027417">
    <property type="entry name" value="P-loop_NTPase"/>
</dbReference>
<dbReference type="SMART" id="SM00382">
    <property type="entry name" value="AAA"/>
    <property type="match status" value="1"/>
</dbReference>
<dbReference type="SUPFAM" id="SSF52540">
    <property type="entry name" value="P-loop containing nucleoside triphosphate hydrolases"/>
    <property type="match status" value="1"/>
</dbReference>
<dbReference type="Proteomes" id="UP001162891">
    <property type="component" value="Chromosome"/>
</dbReference>
<keyword evidence="13" id="KW-0535">Nitrogen fixation</keyword>
<keyword evidence="6" id="KW-0547">Nucleotide-binding</keyword>
<keyword evidence="9" id="KW-0805">Transcription regulation</keyword>
<organism evidence="19 20">
    <name type="scientific">Anaeromyxobacter oryzae</name>
    <dbReference type="NCBI Taxonomy" id="2918170"/>
    <lineage>
        <taxon>Bacteria</taxon>
        <taxon>Pseudomonadati</taxon>
        <taxon>Myxococcota</taxon>
        <taxon>Myxococcia</taxon>
        <taxon>Myxococcales</taxon>
        <taxon>Cystobacterineae</taxon>
        <taxon>Anaeromyxobacteraceae</taxon>
        <taxon>Anaeromyxobacter</taxon>
    </lineage>
</organism>
<dbReference type="Pfam" id="PF02954">
    <property type="entry name" value="HTH_8"/>
    <property type="match status" value="1"/>
</dbReference>
<name>A0ABN6N0D9_9BACT</name>
<dbReference type="InterPro" id="IPR058031">
    <property type="entry name" value="AAA_lid_NorR"/>
</dbReference>
<comment type="subcellular location">
    <subcellularLocation>
        <location evidence="1">Cytoplasm</location>
    </subcellularLocation>
</comment>
<dbReference type="InterPro" id="IPR025662">
    <property type="entry name" value="Sigma_54_int_dom_ATP-bd_1"/>
</dbReference>
<evidence type="ECO:0000313" key="19">
    <source>
        <dbReference type="EMBL" id="BDG06638.1"/>
    </source>
</evidence>
<dbReference type="InterPro" id="IPR002197">
    <property type="entry name" value="HTH_Fis"/>
</dbReference>
<dbReference type="SUPFAM" id="SSF52172">
    <property type="entry name" value="CheY-like"/>
    <property type="match status" value="1"/>
</dbReference>
<accession>A0ABN6N0D9</accession>
<feature type="domain" description="Sigma-54 factor interaction" evidence="17">
    <location>
        <begin position="146"/>
        <end position="371"/>
    </location>
</feature>
<evidence type="ECO:0000256" key="4">
    <source>
        <dbReference type="ARBA" id="ARBA00022491"/>
    </source>
</evidence>
<dbReference type="Pfam" id="PF25601">
    <property type="entry name" value="AAA_lid_14"/>
    <property type="match status" value="1"/>
</dbReference>
<dbReference type="InterPro" id="IPR002078">
    <property type="entry name" value="Sigma_54_int"/>
</dbReference>
<keyword evidence="20" id="KW-1185">Reference proteome</keyword>
<keyword evidence="3" id="KW-0963">Cytoplasm</keyword>
<dbReference type="PROSITE" id="PS50045">
    <property type="entry name" value="SIGMA54_INTERACT_4"/>
    <property type="match status" value="1"/>
</dbReference>
<dbReference type="PROSITE" id="PS00675">
    <property type="entry name" value="SIGMA54_INTERACT_1"/>
    <property type="match status" value="1"/>
</dbReference>
<dbReference type="PANTHER" id="PTHR32071:SF95">
    <property type="entry name" value="DNA-BINDING TRANSCRIPTIONAL REGULATOR NTRC"/>
    <property type="match status" value="1"/>
</dbReference>
<evidence type="ECO:0000256" key="16">
    <source>
        <dbReference type="PROSITE-ProRule" id="PRU00169"/>
    </source>
</evidence>
<dbReference type="Gene3D" id="1.10.10.60">
    <property type="entry name" value="Homeodomain-like"/>
    <property type="match status" value="1"/>
</dbReference>
<gene>
    <name evidence="19" type="ORF">AMOR_56340</name>
</gene>
<keyword evidence="10" id="KW-0238">DNA-binding</keyword>
<dbReference type="PROSITE" id="PS00688">
    <property type="entry name" value="SIGMA54_INTERACT_3"/>
    <property type="match status" value="1"/>
</dbReference>
<evidence type="ECO:0000256" key="5">
    <source>
        <dbReference type="ARBA" id="ARBA00022553"/>
    </source>
</evidence>
<evidence type="ECO:0000256" key="12">
    <source>
        <dbReference type="ARBA" id="ARBA00023163"/>
    </source>
</evidence>
<keyword evidence="8" id="KW-0902">Two-component regulatory system</keyword>